<evidence type="ECO:0000256" key="1">
    <source>
        <dbReference type="ARBA" id="ARBA00004442"/>
    </source>
</evidence>
<keyword evidence="5" id="KW-1185">Reference proteome</keyword>
<dbReference type="OrthoDB" id="9768177at2"/>
<dbReference type="EMBL" id="FRAV01000056">
    <property type="protein sequence ID" value="SHM58902.1"/>
    <property type="molecule type" value="Genomic_DNA"/>
</dbReference>
<dbReference type="GO" id="GO:0009279">
    <property type="term" value="C:cell outer membrane"/>
    <property type="evidence" value="ECO:0007669"/>
    <property type="project" value="UniProtKB-SubCell"/>
</dbReference>
<name>A0A1M7K0Q3_9FLAO</name>
<dbReference type="Proteomes" id="UP000184364">
    <property type="component" value="Unassembled WGS sequence"/>
</dbReference>
<dbReference type="Gene3D" id="2.40.170.20">
    <property type="entry name" value="TonB-dependent receptor, beta-barrel domain"/>
    <property type="match status" value="1"/>
</dbReference>
<sequence length="601" mass="67102">MTDNRINAALSYKAFKGFNLDLKYQYEKSTSELEYYNSLSTYAARNLINRFTQTAEDGTLSYPVPAGGTDDRLQQALTSQRLRVQADYSRIWGENEAVLISGAEISDVTTENTGSTFYGFDKSTGAFTNVDLSNYFQTNPSGSYNQIPSALRFQSLSDRYISYFGNGAYTYKKRYSLSISGRIDKSNLFGVNTNQKSVPLYSLGGSWRFSDERFYHLDWLPYAKLRLTYGYNGNVDKSLAAVTTIQQQLNSYVTGVPYASIANPGNPELRWEKVSMLNLGLDFASKNNTISGSVEYYFKKGIDLFGDSPLPGSSGFQTFRGNTAGTSGRGIDIVINSINVKKHGFSWVTNLLLSRAADKVTKYNVPQDAASTLTYGTGNNGIILPLLNKPLFGIYSYKWAGLDPNNGDPRGFLNGRPSSDYASIISNTLLDSLKFSGSSRPKVFGSFRNTVTYKSFALSAGIIYKLDYFFRRSSISYTSLYQNWQGHSDYTKCWQKPGDELITDVPSSALLPADQARDAFYTNSEVLVAKGDHIRLQDINLSYDFSKSSLARTPFKMLRLYCYVNNIGILWRANKQGIDPDLFGENLPKPRTISFGIKTQL</sequence>
<dbReference type="RefSeq" id="WP_073297763.1">
    <property type="nucleotide sequence ID" value="NZ_FRAV01000056.1"/>
</dbReference>
<evidence type="ECO:0000313" key="4">
    <source>
        <dbReference type="EMBL" id="SHM58902.1"/>
    </source>
</evidence>
<keyword evidence="2" id="KW-0472">Membrane</keyword>
<dbReference type="InterPro" id="IPR036942">
    <property type="entry name" value="Beta-barrel_TonB_sf"/>
</dbReference>
<keyword evidence="3" id="KW-0998">Cell outer membrane</keyword>
<organism evidence="4 5">
    <name type="scientific">Chryseobacterium polytrichastri</name>
    <dbReference type="NCBI Taxonomy" id="1302687"/>
    <lineage>
        <taxon>Bacteria</taxon>
        <taxon>Pseudomonadati</taxon>
        <taxon>Bacteroidota</taxon>
        <taxon>Flavobacteriia</taxon>
        <taxon>Flavobacteriales</taxon>
        <taxon>Weeksellaceae</taxon>
        <taxon>Chryseobacterium group</taxon>
        <taxon>Chryseobacterium</taxon>
    </lineage>
</organism>
<reference evidence="5" key="1">
    <citation type="submission" date="2016-11" db="EMBL/GenBank/DDBJ databases">
        <authorList>
            <person name="Varghese N."/>
            <person name="Submissions S."/>
        </authorList>
    </citation>
    <scope>NUCLEOTIDE SEQUENCE [LARGE SCALE GENOMIC DNA]</scope>
    <source>
        <strain evidence="5">DSM 26899</strain>
    </source>
</reference>
<protein>
    <submittedName>
        <fullName evidence="4">Uncharacterized protein</fullName>
    </submittedName>
</protein>
<evidence type="ECO:0000313" key="5">
    <source>
        <dbReference type="Proteomes" id="UP000184364"/>
    </source>
</evidence>
<dbReference type="AlphaFoldDB" id="A0A1M7K0Q3"/>
<evidence type="ECO:0000256" key="3">
    <source>
        <dbReference type="ARBA" id="ARBA00023237"/>
    </source>
</evidence>
<dbReference type="STRING" id="1302687.SAMN05444267_10567"/>
<gene>
    <name evidence="4" type="ORF">SAMN05444267_10567</name>
</gene>
<dbReference type="SUPFAM" id="SSF56935">
    <property type="entry name" value="Porins"/>
    <property type="match status" value="1"/>
</dbReference>
<evidence type="ECO:0000256" key="2">
    <source>
        <dbReference type="ARBA" id="ARBA00023136"/>
    </source>
</evidence>
<proteinExistence type="predicted"/>
<comment type="subcellular location">
    <subcellularLocation>
        <location evidence="1">Cell outer membrane</location>
    </subcellularLocation>
</comment>
<accession>A0A1M7K0Q3</accession>